<comment type="caution">
    <text evidence="3">The sequence shown here is derived from an EMBL/GenBank/DDBJ whole genome shotgun (WGS) entry which is preliminary data.</text>
</comment>
<dbReference type="Pfam" id="PF11716">
    <property type="entry name" value="MDMPI_N"/>
    <property type="match status" value="1"/>
</dbReference>
<dbReference type="GO" id="GO:0016853">
    <property type="term" value="F:isomerase activity"/>
    <property type="evidence" value="ECO:0007669"/>
    <property type="project" value="UniProtKB-KW"/>
</dbReference>
<dbReference type="InterPro" id="IPR017517">
    <property type="entry name" value="Maleyloyr_isom"/>
</dbReference>
<dbReference type="GO" id="GO:0046872">
    <property type="term" value="F:metal ion binding"/>
    <property type="evidence" value="ECO:0007669"/>
    <property type="project" value="InterPro"/>
</dbReference>
<gene>
    <name evidence="3" type="ORF">H4N64_26365</name>
</gene>
<feature type="region of interest" description="Disordered" evidence="1">
    <location>
        <begin position="193"/>
        <end position="226"/>
    </location>
</feature>
<proteinExistence type="predicted"/>
<protein>
    <submittedName>
        <fullName evidence="3">Maleylpyruvate isomerase family mycothiol-dependent enzyme</fullName>
    </submittedName>
</protein>
<feature type="domain" description="Mycothiol-dependent maleylpyruvate isomerase metal-binding" evidence="2">
    <location>
        <begin position="18"/>
        <end position="92"/>
    </location>
</feature>
<dbReference type="Proteomes" id="UP000584670">
    <property type="component" value="Unassembled WGS sequence"/>
</dbReference>
<dbReference type="NCBIfam" id="TIGR03083">
    <property type="entry name" value="maleylpyruvate isomerase family mycothiol-dependent enzyme"/>
    <property type="match status" value="1"/>
</dbReference>
<dbReference type="RefSeq" id="WP_186284985.1">
    <property type="nucleotide sequence ID" value="NZ_JACMSF010000032.1"/>
</dbReference>
<organism evidence="3 4">
    <name type="scientific">Streptomyces cupreus</name>
    <dbReference type="NCBI Taxonomy" id="2759956"/>
    <lineage>
        <taxon>Bacteria</taxon>
        <taxon>Bacillati</taxon>
        <taxon>Actinomycetota</taxon>
        <taxon>Actinomycetes</taxon>
        <taxon>Kitasatosporales</taxon>
        <taxon>Streptomycetaceae</taxon>
        <taxon>Streptomyces</taxon>
    </lineage>
</organism>
<dbReference type="EMBL" id="JACMSF010000032">
    <property type="protein sequence ID" value="MBC2905043.1"/>
    <property type="molecule type" value="Genomic_DNA"/>
</dbReference>
<dbReference type="SUPFAM" id="SSF109854">
    <property type="entry name" value="DinB/YfiT-like putative metalloenzymes"/>
    <property type="match status" value="1"/>
</dbReference>
<dbReference type="InterPro" id="IPR034660">
    <property type="entry name" value="DinB/YfiT-like"/>
</dbReference>
<sequence length="226" mass="25156">MIPVGVVLGTDERWRVVDEERASLADLLEGLTPEQWETPTACGDWRVRDVAAHLTLAPRFSYGDLVRDWIRARGDMNRLIHDTAVREARLSTAEIVTNLRAVIGNRRLAPTTTPREPLLDILVHGQDIALALGHRREMPAAAARDAADRVWTMRFPPRPWPLPRARLVATDIEWTRGSGEEVRAPMADLLMLLTGRTPSPSGGPPPGEGWRGRRNSFDPRATPPPP</sequence>
<dbReference type="Gene3D" id="1.20.120.450">
    <property type="entry name" value="dinb family like domain"/>
    <property type="match status" value="1"/>
</dbReference>
<keyword evidence="3" id="KW-0670">Pyruvate</keyword>
<name>A0A7X1J6D4_9ACTN</name>
<reference evidence="3 4" key="1">
    <citation type="submission" date="2020-08" db="EMBL/GenBank/DDBJ databases">
        <title>Streptomyces sp. PSKA01 genome sequencing and assembly.</title>
        <authorList>
            <person name="Mandal S."/>
            <person name="Maiti P.K."/>
            <person name="Das P."/>
        </authorList>
    </citation>
    <scope>NUCLEOTIDE SEQUENCE [LARGE SCALE GENOMIC DNA]</scope>
    <source>
        <strain evidence="3 4">PSKA01</strain>
    </source>
</reference>
<evidence type="ECO:0000256" key="1">
    <source>
        <dbReference type="SAM" id="MobiDB-lite"/>
    </source>
</evidence>
<evidence type="ECO:0000259" key="2">
    <source>
        <dbReference type="Pfam" id="PF11716"/>
    </source>
</evidence>
<evidence type="ECO:0000313" key="3">
    <source>
        <dbReference type="EMBL" id="MBC2905043.1"/>
    </source>
</evidence>
<keyword evidence="4" id="KW-1185">Reference proteome</keyword>
<keyword evidence="3" id="KW-0413">Isomerase</keyword>
<accession>A0A7X1J6D4</accession>
<evidence type="ECO:0000313" key="4">
    <source>
        <dbReference type="Proteomes" id="UP000584670"/>
    </source>
</evidence>
<dbReference type="InterPro" id="IPR024344">
    <property type="entry name" value="MDMPI_metal-binding"/>
</dbReference>
<dbReference type="AlphaFoldDB" id="A0A7X1J6D4"/>